<protein>
    <submittedName>
        <fullName evidence="1">Uncharacterized protein</fullName>
    </submittedName>
</protein>
<dbReference type="EMBL" id="CAACVG010015111">
    <property type="protein sequence ID" value="VEN64091.1"/>
    <property type="molecule type" value="Genomic_DNA"/>
</dbReference>
<evidence type="ECO:0000313" key="1">
    <source>
        <dbReference type="EMBL" id="VEN64091.1"/>
    </source>
</evidence>
<accession>A0A653DXM2</accession>
<proteinExistence type="predicted"/>
<name>A0A653DXM2_CALMS</name>
<evidence type="ECO:0000313" key="2">
    <source>
        <dbReference type="Proteomes" id="UP000410492"/>
    </source>
</evidence>
<keyword evidence="2" id="KW-1185">Reference proteome</keyword>
<organism evidence="1 2">
    <name type="scientific">Callosobruchus maculatus</name>
    <name type="common">Southern cowpea weevil</name>
    <name type="synonym">Pulse bruchid</name>
    <dbReference type="NCBI Taxonomy" id="64391"/>
    <lineage>
        <taxon>Eukaryota</taxon>
        <taxon>Metazoa</taxon>
        <taxon>Ecdysozoa</taxon>
        <taxon>Arthropoda</taxon>
        <taxon>Hexapoda</taxon>
        <taxon>Insecta</taxon>
        <taxon>Pterygota</taxon>
        <taxon>Neoptera</taxon>
        <taxon>Endopterygota</taxon>
        <taxon>Coleoptera</taxon>
        <taxon>Polyphaga</taxon>
        <taxon>Cucujiformia</taxon>
        <taxon>Chrysomeloidea</taxon>
        <taxon>Chrysomelidae</taxon>
        <taxon>Bruchinae</taxon>
        <taxon>Bruchini</taxon>
        <taxon>Callosobruchus</taxon>
    </lineage>
</organism>
<dbReference type="AlphaFoldDB" id="A0A653DXM2"/>
<sequence>MQNHVDKLAQLFHEQQRLLFGLCKFQPRQLIQRPRERRREEREMRRLVFL</sequence>
<gene>
    <name evidence="1" type="ORF">CALMAC_LOCUS20726</name>
</gene>
<dbReference type="Proteomes" id="UP000410492">
    <property type="component" value="Unassembled WGS sequence"/>
</dbReference>
<reference evidence="1 2" key="1">
    <citation type="submission" date="2019-01" db="EMBL/GenBank/DDBJ databases">
        <authorList>
            <person name="Sayadi A."/>
        </authorList>
    </citation>
    <scope>NUCLEOTIDE SEQUENCE [LARGE SCALE GENOMIC DNA]</scope>
</reference>